<dbReference type="PANTHER" id="PTHR11040:SF76">
    <property type="entry name" value="ZINC TRANSPORTER ZIP3"/>
    <property type="match status" value="1"/>
</dbReference>
<feature type="transmembrane region" description="Helical" evidence="5">
    <location>
        <begin position="33"/>
        <end position="54"/>
    </location>
</feature>
<dbReference type="GO" id="GO:0005385">
    <property type="term" value="F:zinc ion transmembrane transporter activity"/>
    <property type="evidence" value="ECO:0007669"/>
    <property type="project" value="TreeGrafter"/>
</dbReference>
<evidence type="ECO:0000256" key="5">
    <source>
        <dbReference type="SAM" id="Phobius"/>
    </source>
</evidence>
<dbReference type="AlphaFoldDB" id="A0A7E4WB70"/>
<evidence type="ECO:0000256" key="2">
    <source>
        <dbReference type="ARBA" id="ARBA00022692"/>
    </source>
</evidence>
<feature type="transmembrane region" description="Helical" evidence="5">
    <location>
        <begin position="258"/>
        <end position="281"/>
    </location>
</feature>
<comment type="subcellular location">
    <subcellularLocation>
        <location evidence="1">Membrane</location>
        <topology evidence="1">Multi-pass membrane protein</topology>
    </subcellularLocation>
</comment>
<dbReference type="PANTHER" id="PTHR11040">
    <property type="entry name" value="ZINC/IRON TRANSPORTER"/>
    <property type="match status" value="1"/>
</dbReference>
<organism evidence="6 7">
    <name type="scientific">Panagrellus redivivus</name>
    <name type="common">Microworm</name>
    <dbReference type="NCBI Taxonomy" id="6233"/>
    <lineage>
        <taxon>Eukaryota</taxon>
        <taxon>Metazoa</taxon>
        <taxon>Ecdysozoa</taxon>
        <taxon>Nematoda</taxon>
        <taxon>Chromadorea</taxon>
        <taxon>Rhabditida</taxon>
        <taxon>Tylenchina</taxon>
        <taxon>Panagrolaimomorpha</taxon>
        <taxon>Panagrolaimoidea</taxon>
        <taxon>Panagrolaimidae</taxon>
        <taxon>Panagrellus</taxon>
    </lineage>
</organism>
<evidence type="ECO:0000313" key="7">
    <source>
        <dbReference type="WBParaSite" id="Pan_g9103.t1"/>
    </source>
</evidence>
<feature type="transmembrane region" description="Helical" evidence="5">
    <location>
        <begin position="326"/>
        <end position="345"/>
    </location>
</feature>
<keyword evidence="4 5" id="KW-0472">Membrane</keyword>
<evidence type="ECO:0000256" key="4">
    <source>
        <dbReference type="ARBA" id="ARBA00023136"/>
    </source>
</evidence>
<dbReference type="Proteomes" id="UP000492821">
    <property type="component" value="Unassembled WGS sequence"/>
</dbReference>
<accession>A0A7E4WB70</accession>
<keyword evidence="3 5" id="KW-1133">Transmembrane helix</keyword>
<reference evidence="7" key="2">
    <citation type="submission" date="2020-10" db="UniProtKB">
        <authorList>
            <consortium name="WormBaseParasite"/>
        </authorList>
    </citation>
    <scope>IDENTIFICATION</scope>
</reference>
<dbReference type="WBParaSite" id="Pan_g9103.t1">
    <property type="protein sequence ID" value="Pan_g9103.t1"/>
    <property type="gene ID" value="Pan_g9103"/>
</dbReference>
<protein>
    <submittedName>
        <fullName evidence="7">Zinc transporter ZIP3</fullName>
    </submittedName>
</protein>
<feature type="transmembrane region" description="Helical" evidence="5">
    <location>
        <begin position="111"/>
        <end position="128"/>
    </location>
</feature>
<dbReference type="InterPro" id="IPR036259">
    <property type="entry name" value="MFS_trans_sf"/>
</dbReference>
<evidence type="ECO:0000313" key="6">
    <source>
        <dbReference type="Proteomes" id="UP000492821"/>
    </source>
</evidence>
<evidence type="ECO:0000256" key="1">
    <source>
        <dbReference type="ARBA" id="ARBA00004141"/>
    </source>
</evidence>
<dbReference type="GO" id="GO:0005886">
    <property type="term" value="C:plasma membrane"/>
    <property type="evidence" value="ECO:0007669"/>
    <property type="project" value="TreeGrafter"/>
</dbReference>
<feature type="transmembrane region" description="Helical" evidence="5">
    <location>
        <begin position="66"/>
        <end position="91"/>
    </location>
</feature>
<evidence type="ECO:0000256" key="3">
    <source>
        <dbReference type="ARBA" id="ARBA00022989"/>
    </source>
</evidence>
<reference evidence="6" key="1">
    <citation type="journal article" date="2013" name="Genetics">
        <title>The draft genome and transcriptome of Panagrellus redivivus are shaped by the harsh demands of a free-living lifestyle.</title>
        <authorList>
            <person name="Srinivasan J."/>
            <person name="Dillman A.R."/>
            <person name="Macchietto M.G."/>
            <person name="Heikkinen L."/>
            <person name="Lakso M."/>
            <person name="Fracchia K.M."/>
            <person name="Antoshechkin I."/>
            <person name="Mortazavi A."/>
            <person name="Wong G."/>
            <person name="Sternberg P.W."/>
        </authorList>
    </citation>
    <scope>NUCLEOTIDE SEQUENCE [LARGE SCALE GENOMIC DNA]</scope>
    <source>
        <strain evidence="6">MT8872</strain>
    </source>
</reference>
<dbReference type="Pfam" id="PF02535">
    <property type="entry name" value="Zip"/>
    <property type="match status" value="1"/>
</dbReference>
<dbReference type="SUPFAM" id="SSF103473">
    <property type="entry name" value="MFS general substrate transporter"/>
    <property type="match status" value="1"/>
</dbReference>
<dbReference type="InterPro" id="IPR003689">
    <property type="entry name" value="ZIP"/>
</dbReference>
<sequence>MFVVVVVIMSPRGSEGGLEEEFQTKMDITLLKIILIACMGVISFLAGTAPIKIYELLKRNSSPDGISSLIISLMSCFAGGVILGVCLLDMLPDAREEFEKFQTLTDWHYEYPFLEILIGVGFFIVYFLEEVIDKLCVHEHQNERQRRMTITLAPHTLDNFSHPDVEDESVTSSASSQQPITKIKLDLPSTKEERKALMSAITFVLALCIHGFLEGFAFGVQDTTMSVANLFFGIIVHKALVNFSVGMSLMERLSGRRWVVAALICVLAVISPIGGALGLLIQSSNINEVPKTGISTVLSCFSIGCFFFITFFDILAVERKNNHNNLLQWCCSVGGFFVVAGMIYLSHQ</sequence>
<keyword evidence="2 5" id="KW-0812">Transmembrane</keyword>
<feature type="transmembrane region" description="Helical" evidence="5">
    <location>
        <begin position="225"/>
        <end position="246"/>
    </location>
</feature>
<name>A0A7E4WB70_PANRE</name>
<keyword evidence="6" id="KW-1185">Reference proteome</keyword>
<proteinExistence type="predicted"/>
<feature type="transmembrane region" description="Helical" evidence="5">
    <location>
        <begin position="196"/>
        <end position="213"/>
    </location>
</feature>
<feature type="transmembrane region" description="Helical" evidence="5">
    <location>
        <begin position="293"/>
        <end position="314"/>
    </location>
</feature>